<dbReference type="EMBL" id="ONZP01000822">
    <property type="protein sequence ID" value="SPJ91051.1"/>
    <property type="molecule type" value="Genomic_DNA"/>
</dbReference>
<dbReference type="InterPro" id="IPR051127">
    <property type="entry name" value="Fungal_SecMet_Regulators"/>
</dbReference>
<keyword evidence="6" id="KW-1185">Reference proteome</keyword>
<reference evidence="5" key="1">
    <citation type="submission" date="2018-03" db="EMBL/GenBank/DDBJ databases">
        <authorList>
            <person name="Guldener U."/>
        </authorList>
    </citation>
    <scope>NUCLEOTIDE SEQUENCE</scope>
</reference>
<organism evidence="5 6">
    <name type="scientific">Fusarium torulosum</name>
    <dbReference type="NCBI Taxonomy" id="33205"/>
    <lineage>
        <taxon>Eukaryota</taxon>
        <taxon>Fungi</taxon>
        <taxon>Dikarya</taxon>
        <taxon>Ascomycota</taxon>
        <taxon>Pezizomycotina</taxon>
        <taxon>Sordariomycetes</taxon>
        <taxon>Hypocreomycetidae</taxon>
        <taxon>Hypocreales</taxon>
        <taxon>Nectriaceae</taxon>
        <taxon>Fusarium</taxon>
    </lineage>
</organism>
<dbReference type="GO" id="GO:0006351">
    <property type="term" value="P:DNA-templated transcription"/>
    <property type="evidence" value="ECO:0007669"/>
    <property type="project" value="InterPro"/>
</dbReference>
<dbReference type="GO" id="GO:0000435">
    <property type="term" value="P:positive regulation of transcription from RNA polymerase II promoter by galactose"/>
    <property type="evidence" value="ECO:0007669"/>
    <property type="project" value="TreeGrafter"/>
</dbReference>
<evidence type="ECO:0000259" key="4">
    <source>
        <dbReference type="SMART" id="SM00906"/>
    </source>
</evidence>
<name>A0AAE8MNX7_9HYPO</name>
<dbReference type="PANTHER" id="PTHR47424:SF12">
    <property type="entry name" value="TRANSCRIPTION FACTOR ASQA"/>
    <property type="match status" value="1"/>
</dbReference>
<dbReference type="InterPro" id="IPR007219">
    <property type="entry name" value="XnlR_reg_dom"/>
</dbReference>
<keyword evidence="3" id="KW-0539">Nucleus</keyword>
<comment type="caution">
    <text evidence="5">The sequence shown here is derived from an EMBL/GenBank/DDBJ whole genome shotgun (WGS) entry which is preliminary data.</text>
</comment>
<dbReference type="SMART" id="SM00906">
    <property type="entry name" value="Fungal_trans"/>
    <property type="match status" value="1"/>
</dbReference>
<keyword evidence="1" id="KW-0805">Transcription regulation</keyword>
<dbReference type="AlphaFoldDB" id="A0AAE8MNX7"/>
<proteinExistence type="predicted"/>
<evidence type="ECO:0000256" key="2">
    <source>
        <dbReference type="ARBA" id="ARBA00023163"/>
    </source>
</evidence>
<dbReference type="GO" id="GO:0000981">
    <property type="term" value="F:DNA-binding transcription factor activity, RNA polymerase II-specific"/>
    <property type="evidence" value="ECO:0007669"/>
    <property type="project" value="TreeGrafter"/>
</dbReference>
<protein>
    <submittedName>
        <fullName evidence="5">Related to transcription activator protein acu-15</fullName>
    </submittedName>
</protein>
<evidence type="ECO:0000256" key="3">
    <source>
        <dbReference type="ARBA" id="ARBA00023242"/>
    </source>
</evidence>
<feature type="domain" description="Xylanolytic transcriptional activator regulatory" evidence="4">
    <location>
        <begin position="117"/>
        <end position="189"/>
    </location>
</feature>
<keyword evidence="2" id="KW-0804">Transcription</keyword>
<dbReference type="Pfam" id="PF04082">
    <property type="entry name" value="Fungal_trans"/>
    <property type="match status" value="1"/>
</dbReference>
<dbReference type="CDD" id="cd12148">
    <property type="entry name" value="fungal_TF_MHR"/>
    <property type="match status" value="1"/>
</dbReference>
<dbReference type="Proteomes" id="UP001187734">
    <property type="component" value="Unassembled WGS sequence"/>
</dbReference>
<evidence type="ECO:0000256" key="1">
    <source>
        <dbReference type="ARBA" id="ARBA00023015"/>
    </source>
</evidence>
<dbReference type="PANTHER" id="PTHR47424">
    <property type="entry name" value="REGULATORY PROTEIN GAL4"/>
    <property type="match status" value="1"/>
</dbReference>
<evidence type="ECO:0000313" key="5">
    <source>
        <dbReference type="EMBL" id="SPJ91051.1"/>
    </source>
</evidence>
<gene>
    <name evidence="5" type="ORF">FTOL_13453</name>
</gene>
<evidence type="ECO:0000313" key="6">
    <source>
        <dbReference type="Proteomes" id="UP001187734"/>
    </source>
</evidence>
<sequence>MDLFWQTYHTSLYVVLNESGFKKHYQSLWMSNSCSRRNSALVDIVIAMCMQYGVSSLSSDRQGSIIWGEDATIAGRWHYRRGWTLLAYEMESPTISTLQGYLLCAVYLCGGSFHNMVDSTCGLAVRIAYQLGLHVEPSRRVSEEERQLRRRLWWAVCLLDSKMAIKFGRPFMVSVSATAPALPEDSLEVAKVSGSAFAPIGPNTTWLSFSLHQIKLYNLVREALTAIYGTNISLPQGHTVWDHPWALEQIAGGLTPYMKRLEDWTQQLPESLKTRRRGGAKAYATNRSILEIEQFAPAWLQRQRIVLEGGYHHLCICLLRPFITFGAELTEGSLAESNAQRCIEHAIELSGFLQQVIAATSILNGWHEAFQWQWSATITLVGFVSAYPTNRLATEAREALSTSISVLEIFGTSFAASASASSLVKNLYSRINALTPPHSLLGPALAGSGPTLDPIPADKLSDLSCITKCDDGVDSPGFVSNEGFNSLGDFDIREMAATVDFWEDMDMLWPGLST</sequence>
<dbReference type="GO" id="GO:0005634">
    <property type="term" value="C:nucleus"/>
    <property type="evidence" value="ECO:0007669"/>
    <property type="project" value="TreeGrafter"/>
</dbReference>
<accession>A0AAE8MNX7</accession>
<dbReference type="GO" id="GO:0008270">
    <property type="term" value="F:zinc ion binding"/>
    <property type="evidence" value="ECO:0007669"/>
    <property type="project" value="InterPro"/>
</dbReference>
<dbReference type="GO" id="GO:0000978">
    <property type="term" value="F:RNA polymerase II cis-regulatory region sequence-specific DNA binding"/>
    <property type="evidence" value="ECO:0007669"/>
    <property type="project" value="TreeGrafter"/>
</dbReference>